<dbReference type="AlphaFoldDB" id="A0A165G6R3"/>
<sequence length="342" mass="38125">MVKFSAWKFMREQLAALPPVTIVDLSGKTIIVTGGNTGLGFEAAKHFASMKPGRLILACRSKERGEAAVTKLGTETGYRKAEFRHLDLDSFDSTINFVEELEREDARVDVVVANAAVHPSTYKKSSHGWESTLQVNHLSTALLSILLVPLFVKTAQTYSVKPRLVIVSSATHFMYTIPESALKTPKLIETFTSEKFCDEKHMAQDRYNLSKLLNVFLTRSLASHLGPSSPVIVNNVAPGFCISELRREIPASAKRRVAIMEFFLARTTESGSRTLVWAALQGDPDKVRGKYLSSCRVAEESDYVLYGEGPKIEKRLWDETIEILEKVSPKVKDIESQYLSHA</sequence>
<name>A0A165G6R3_EXIGL</name>
<dbReference type="PRINTS" id="PR00081">
    <property type="entry name" value="GDHRDH"/>
</dbReference>
<evidence type="ECO:0000313" key="3">
    <source>
        <dbReference type="Proteomes" id="UP000077266"/>
    </source>
</evidence>
<dbReference type="Proteomes" id="UP000077266">
    <property type="component" value="Unassembled WGS sequence"/>
</dbReference>
<dbReference type="OrthoDB" id="542013at2759"/>
<evidence type="ECO:0000313" key="2">
    <source>
        <dbReference type="EMBL" id="KZV90061.1"/>
    </source>
</evidence>
<evidence type="ECO:0000256" key="1">
    <source>
        <dbReference type="ARBA" id="ARBA00023002"/>
    </source>
</evidence>
<proteinExistence type="predicted"/>
<dbReference type="PANTHER" id="PTHR43157:SF31">
    <property type="entry name" value="PHOSPHATIDYLINOSITOL-GLYCAN BIOSYNTHESIS CLASS F PROTEIN"/>
    <property type="match status" value="1"/>
</dbReference>
<reference evidence="2 3" key="1">
    <citation type="journal article" date="2016" name="Mol. Biol. Evol.">
        <title>Comparative Genomics of Early-Diverging Mushroom-Forming Fungi Provides Insights into the Origins of Lignocellulose Decay Capabilities.</title>
        <authorList>
            <person name="Nagy L.G."/>
            <person name="Riley R."/>
            <person name="Tritt A."/>
            <person name="Adam C."/>
            <person name="Daum C."/>
            <person name="Floudas D."/>
            <person name="Sun H."/>
            <person name="Yadav J.S."/>
            <person name="Pangilinan J."/>
            <person name="Larsson K.H."/>
            <person name="Matsuura K."/>
            <person name="Barry K."/>
            <person name="Labutti K."/>
            <person name="Kuo R."/>
            <person name="Ohm R.A."/>
            <person name="Bhattacharya S.S."/>
            <person name="Shirouzu T."/>
            <person name="Yoshinaga Y."/>
            <person name="Martin F.M."/>
            <person name="Grigoriev I.V."/>
            <person name="Hibbett D.S."/>
        </authorList>
    </citation>
    <scope>NUCLEOTIDE SEQUENCE [LARGE SCALE GENOMIC DNA]</scope>
    <source>
        <strain evidence="2 3">HHB12029</strain>
    </source>
</reference>
<dbReference type="PANTHER" id="PTHR43157">
    <property type="entry name" value="PHOSPHATIDYLINOSITOL-GLYCAN BIOSYNTHESIS CLASS F PROTEIN-RELATED"/>
    <property type="match status" value="1"/>
</dbReference>
<dbReference type="STRING" id="1314781.A0A165G6R3"/>
<dbReference type="InterPro" id="IPR002347">
    <property type="entry name" value="SDR_fam"/>
</dbReference>
<gene>
    <name evidence="2" type="ORF">EXIGLDRAFT_720727</name>
</gene>
<dbReference type="InterPro" id="IPR036291">
    <property type="entry name" value="NAD(P)-bd_dom_sf"/>
</dbReference>
<protein>
    <submittedName>
        <fullName evidence="2">NAD(P)-binding protein</fullName>
    </submittedName>
</protein>
<organism evidence="2 3">
    <name type="scientific">Exidia glandulosa HHB12029</name>
    <dbReference type="NCBI Taxonomy" id="1314781"/>
    <lineage>
        <taxon>Eukaryota</taxon>
        <taxon>Fungi</taxon>
        <taxon>Dikarya</taxon>
        <taxon>Basidiomycota</taxon>
        <taxon>Agaricomycotina</taxon>
        <taxon>Agaricomycetes</taxon>
        <taxon>Auriculariales</taxon>
        <taxon>Exidiaceae</taxon>
        <taxon>Exidia</taxon>
    </lineage>
</organism>
<accession>A0A165G6R3</accession>
<dbReference type="Pfam" id="PF00106">
    <property type="entry name" value="adh_short"/>
    <property type="match status" value="1"/>
</dbReference>
<dbReference type="SUPFAM" id="SSF51735">
    <property type="entry name" value="NAD(P)-binding Rossmann-fold domains"/>
    <property type="match status" value="1"/>
</dbReference>
<keyword evidence="1" id="KW-0560">Oxidoreductase</keyword>
<dbReference type="Gene3D" id="3.40.50.720">
    <property type="entry name" value="NAD(P)-binding Rossmann-like Domain"/>
    <property type="match status" value="1"/>
</dbReference>
<dbReference type="GO" id="GO:0016491">
    <property type="term" value="F:oxidoreductase activity"/>
    <property type="evidence" value="ECO:0007669"/>
    <property type="project" value="UniProtKB-KW"/>
</dbReference>
<dbReference type="EMBL" id="KV426057">
    <property type="protein sequence ID" value="KZV90061.1"/>
    <property type="molecule type" value="Genomic_DNA"/>
</dbReference>
<keyword evidence="3" id="KW-1185">Reference proteome</keyword>
<dbReference type="InParanoid" id="A0A165G6R3"/>